<evidence type="ECO:0000256" key="1">
    <source>
        <dbReference type="ARBA" id="ARBA00004496"/>
    </source>
</evidence>
<accession>A0A7D4B2V4</accession>
<dbReference type="InterPro" id="IPR001986">
    <property type="entry name" value="Enolpyruvate_Tfrase_dom"/>
</dbReference>
<comment type="subcellular location">
    <subcellularLocation>
        <location evidence="1 12">Cytoplasm</location>
    </subcellularLocation>
</comment>
<dbReference type="UniPathway" id="UPA00219"/>
<dbReference type="EMBL" id="CP048104">
    <property type="protein sequence ID" value="QKG84766.1"/>
    <property type="molecule type" value="Genomic_DNA"/>
</dbReference>
<dbReference type="InterPro" id="IPR036968">
    <property type="entry name" value="Enolpyruvate_Tfrase_sf"/>
</dbReference>
<feature type="modified residue" description="2-(S-cysteinyl)pyruvic acid O-phosphothioketal" evidence="12">
    <location>
        <position position="116"/>
    </location>
</feature>
<dbReference type="GO" id="GO:0071555">
    <property type="term" value="P:cell wall organization"/>
    <property type="evidence" value="ECO:0007669"/>
    <property type="project" value="UniProtKB-KW"/>
</dbReference>
<comment type="caution">
    <text evidence="12">Lacks conserved residue(s) required for the propagation of feature annotation.</text>
</comment>
<dbReference type="InterPro" id="IPR013792">
    <property type="entry name" value="RNA3'P_cycl/enolpyr_Trfase_a/b"/>
</dbReference>
<keyword evidence="4 12" id="KW-0132">Cell division</keyword>
<organism evidence="14 15">
    <name type="scientific">Kroppenstedtia pulmonis</name>
    <dbReference type="NCBI Taxonomy" id="1380685"/>
    <lineage>
        <taxon>Bacteria</taxon>
        <taxon>Bacillati</taxon>
        <taxon>Bacillota</taxon>
        <taxon>Bacilli</taxon>
        <taxon>Bacillales</taxon>
        <taxon>Thermoactinomycetaceae</taxon>
        <taxon>Kroppenstedtia</taxon>
    </lineage>
</organism>
<keyword evidence="15" id="KW-1185">Reference proteome</keyword>
<dbReference type="InterPro" id="IPR050068">
    <property type="entry name" value="MurA_subfamily"/>
</dbReference>
<comment type="pathway">
    <text evidence="2 12">Cell wall biogenesis; peptidoglycan biosynthesis.</text>
</comment>
<dbReference type="EC" id="2.5.1.7" evidence="12"/>
<proteinExistence type="inferred from homology"/>
<dbReference type="HAMAP" id="MF_00111">
    <property type="entry name" value="MurA"/>
    <property type="match status" value="1"/>
</dbReference>
<keyword evidence="8 12" id="KW-0131">Cell cycle</keyword>
<keyword evidence="6 12" id="KW-0133">Cell shape</keyword>
<dbReference type="Proteomes" id="UP000503088">
    <property type="component" value="Chromosome"/>
</dbReference>
<dbReference type="InterPro" id="IPR005750">
    <property type="entry name" value="UDP_GlcNAc_COvinyl_MurA"/>
</dbReference>
<sequence length="423" mass="45156">MEQFVIKGGKPLYGTVRVQGAKNSALPILAAALLAGGVHEIRDVPRLSDIFVMGEILKALGVKVKKDGNTVGLETTTLKSSCIPEVLMRQMRSSIFLMGPLLSRLQEVSLTRPGGCDIGARPIDLHLKGLASLGATVEEKDGVIHCFARKLTGADIFLELPSVGATENIMMAAVRAEGTTVIRNAAREPEIVDLQRFLNRMGADVQGAGSRIIRIRGVKQLQPVSYEVIPDRIAAGTLVVATAMTGGEVLLTHVVKEHMESTLSLIEKTGAELRSEGDALWVRGPSQLQAVGNVVTKPYPGFPTDMQPQMMALLSLAKGENSIFESVFEGRFKHVQELIRMGADLSTVENRVEIRGVPQLMGHTVEATDLRAGAALVVAGLAASGTTLVKGLSHIDRGYEGLDTTLLQLGGQIQRCSSRVASG</sequence>
<dbReference type="PANTHER" id="PTHR43783:SF1">
    <property type="entry name" value="UDP-N-ACETYLGLUCOSAMINE 1-CARBOXYVINYLTRANSFERASE"/>
    <property type="match status" value="1"/>
</dbReference>
<name>A0A7D4B2V4_9BACL</name>
<comment type="function">
    <text evidence="12">Cell wall formation. Adds enolpyruvyl to UDP-N-acetylglucosamine.</text>
</comment>
<dbReference type="SUPFAM" id="SSF55205">
    <property type="entry name" value="EPT/RTPC-like"/>
    <property type="match status" value="1"/>
</dbReference>
<evidence type="ECO:0000256" key="6">
    <source>
        <dbReference type="ARBA" id="ARBA00022960"/>
    </source>
</evidence>
<dbReference type="GO" id="GO:0009252">
    <property type="term" value="P:peptidoglycan biosynthetic process"/>
    <property type="evidence" value="ECO:0007669"/>
    <property type="project" value="UniProtKB-UniRule"/>
</dbReference>
<protein>
    <recommendedName>
        <fullName evidence="12">UDP-N-acetylglucosamine 1-carboxyvinyltransferase</fullName>
        <ecNumber evidence="12">2.5.1.7</ecNumber>
    </recommendedName>
    <alternativeName>
        <fullName evidence="12">Enoylpyruvate transferase</fullName>
    </alternativeName>
    <alternativeName>
        <fullName evidence="12">UDP-N-acetylglucosamine enolpyruvyl transferase</fullName>
        <shortName evidence="12">EPT</shortName>
    </alternativeName>
</protein>
<dbReference type="NCBIfam" id="NF006873">
    <property type="entry name" value="PRK09369.1"/>
    <property type="match status" value="1"/>
</dbReference>
<gene>
    <name evidence="12 14" type="primary">murA</name>
    <name evidence="14" type="ORF">GXN76_09960</name>
</gene>
<evidence type="ECO:0000256" key="5">
    <source>
        <dbReference type="ARBA" id="ARBA00022679"/>
    </source>
</evidence>
<evidence type="ECO:0000256" key="4">
    <source>
        <dbReference type="ARBA" id="ARBA00022618"/>
    </source>
</evidence>
<evidence type="ECO:0000256" key="8">
    <source>
        <dbReference type="ARBA" id="ARBA00023306"/>
    </source>
</evidence>
<dbReference type="GO" id="GO:0019277">
    <property type="term" value="P:UDP-N-acetylgalactosamine biosynthetic process"/>
    <property type="evidence" value="ECO:0007669"/>
    <property type="project" value="InterPro"/>
</dbReference>
<feature type="binding site" evidence="12">
    <location>
        <begin position="22"/>
        <end position="23"/>
    </location>
    <ligand>
        <name>phosphoenolpyruvate</name>
        <dbReference type="ChEBI" id="CHEBI:58702"/>
    </ligand>
</feature>
<evidence type="ECO:0000313" key="14">
    <source>
        <dbReference type="EMBL" id="QKG84766.1"/>
    </source>
</evidence>
<dbReference type="KEGG" id="kpul:GXN76_09960"/>
<dbReference type="GO" id="GO:0051301">
    <property type="term" value="P:cell division"/>
    <property type="evidence" value="ECO:0007669"/>
    <property type="project" value="UniProtKB-KW"/>
</dbReference>
<dbReference type="GO" id="GO:0008360">
    <property type="term" value="P:regulation of cell shape"/>
    <property type="evidence" value="ECO:0007669"/>
    <property type="project" value="UniProtKB-KW"/>
</dbReference>
<dbReference type="Pfam" id="PF00275">
    <property type="entry name" value="EPSP_synthase"/>
    <property type="match status" value="1"/>
</dbReference>
<feature type="binding site" evidence="12">
    <location>
        <position position="327"/>
    </location>
    <ligand>
        <name>UDP-N-acetyl-alpha-D-glucosamine</name>
        <dbReference type="ChEBI" id="CHEBI:57705"/>
    </ligand>
</feature>
<evidence type="ECO:0000256" key="12">
    <source>
        <dbReference type="HAMAP-Rule" id="MF_00111"/>
    </source>
</evidence>
<keyword evidence="12" id="KW-0670">Pyruvate</keyword>
<evidence type="ECO:0000256" key="10">
    <source>
        <dbReference type="ARBA" id="ARBA00038367"/>
    </source>
</evidence>
<comment type="similarity">
    <text evidence="10 12">Belongs to the EPSP synthase family. MurA subfamily.</text>
</comment>
<keyword evidence="9 12" id="KW-0961">Cell wall biogenesis/degradation</keyword>
<evidence type="ECO:0000256" key="9">
    <source>
        <dbReference type="ARBA" id="ARBA00023316"/>
    </source>
</evidence>
<feature type="binding site" evidence="12">
    <location>
        <begin position="121"/>
        <end position="125"/>
    </location>
    <ligand>
        <name>UDP-N-acetyl-alpha-D-glucosamine</name>
        <dbReference type="ChEBI" id="CHEBI:57705"/>
    </ligand>
</feature>
<evidence type="ECO:0000256" key="11">
    <source>
        <dbReference type="ARBA" id="ARBA00047527"/>
    </source>
</evidence>
<evidence type="ECO:0000256" key="7">
    <source>
        <dbReference type="ARBA" id="ARBA00022984"/>
    </source>
</evidence>
<dbReference type="AlphaFoldDB" id="A0A7D4B2V4"/>
<feature type="binding site" evidence="12">
    <location>
        <position position="305"/>
    </location>
    <ligand>
        <name>UDP-N-acetyl-alpha-D-glucosamine</name>
        <dbReference type="ChEBI" id="CHEBI:57705"/>
    </ligand>
</feature>
<comment type="catalytic activity">
    <reaction evidence="11 12">
        <text>phosphoenolpyruvate + UDP-N-acetyl-alpha-D-glucosamine = UDP-N-acetyl-3-O-(1-carboxyvinyl)-alpha-D-glucosamine + phosphate</text>
        <dbReference type="Rhea" id="RHEA:18681"/>
        <dbReference type="ChEBI" id="CHEBI:43474"/>
        <dbReference type="ChEBI" id="CHEBI:57705"/>
        <dbReference type="ChEBI" id="CHEBI:58702"/>
        <dbReference type="ChEBI" id="CHEBI:68483"/>
        <dbReference type="EC" id="2.5.1.7"/>
    </reaction>
</comment>
<dbReference type="RefSeq" id="WP_173222780.1">
    <property type="nucleotide sequence ID" value="NZ_CP048104.1"/>
</dbReference>
<dbReference type="NCBIfam" id="TIGR01072">
    <property type="entry name" value="murA"/>
    <property type="match status" value="1"/>
</dbReference>
<evidence type="ECO:0000256" key="3">
    <source>
        <dbReference type="ARBA" id="ARBA00022490"/>
    </source>
</evidence>
<reference evidence="14 15" key="1">
    <citation type="submission" date="2020-01" db="EMBL/GenBank/DDBJ databases">
        <authorList>
            <person name="Gulvik C.A."/>
            <person name="Batra D.G."/>
        </authorList>
    </citation>
    <scope>NUCLEOTIDE SEQUENCE [LARGE SCALE GENOMIC DNA]</scope>
    <source>
        <strain evidence="14 15">W9323</strain>
    </source>
</reference>
<evidence type="ECO:0000313" key="15">
    <source>
        <dbReference type="Proteomes" id="UP000503088"/>
    </source>
</evidence>
<keyword evidence="7 12" id="KW-0573">Peptidoglycan synthesis</keyword>
<dbReference type="GO" id="GO:0008760">
    <property type="term" value="F:UDP-N-acetylglucosamine 1-carboxyvinyltransferase activity"/>
    <property type="evidence" value="ECO:0007669"/>
    <property type="project" value="UniProtKB-UniRule"/>
</dbReference>
<dbReference type="PANTHER" id="PTHR43783">
    <property type="entry name" value="UDP-N-ACETYLGLUCOSAMINE 1-CARBOXYVINYLTRANSFERASE"/>
    <property type="match status" value="1"/>
</dbReference>
<dbReference type="Gene3D" id="3.65.10.10">
    <property type="entry name" value="Enolpyruvate transferase domain"/>
    <property type="match status" value="2"/>
</dbReference>
<dbReference type="GO" id="GO:0005737">
    <property type="term" value="C:cytoplasm"/>
    <property type="evidence" value="ECO:0007669"/>
    <property type="project" value="UniProtKB-SubCell"/>
</dbReference>
<feature type="domain" description="Enolpyruvate transferase" evidence="13">
    <location>
        <begin position="7"/>
        <end position="402"/>
    </location>
</feature>
<feature type="active site" description="Proton donor" evidence="12">
    <location>
        <position position="116"/>
    </location>
</feature>
<feature type="binding site" evidence="12">
    <location>
        <position position="92"/>
    </location>
    <ligand>
        <name>UDP-N-acetyl-alpha-D-glucosamine</name>
        <dbReference type="ChEBI" id="CHEBI:57705"/>
    </ligand>
</feature>
<dbReference type="CDD" id="cd01555">
    <property type="entry name" value="UdpNAET"/>
    <property type="match status" value="1"/>
</dbReference>
<keyword evidence="3 12" id="KW-0963">Cytoplasm</keyword>
<evidence type="ECO:0000259" key="13">
    <source>
        <dbReference type="Pfam" id="PF00275"/>
    </source>
</evidence>
<evidence type="ECO:0000256" key="2">
    <source>
        <dbReference type="ARBA" id="ARBA00004752"/>
    </source>
</evidence>
<keyword evidence="5 12" id="KW-0808">Transferase</keyword>